<accession>E4TKQ6</accession>
<organism evidence="2 3">
    <name type="scientific">Marivirga tractuosa (strain ATCC 23168 / DSM 4126 / NBRC 15989 / NCIMB 1408 / VKM B-1430 / H-43)</name>
    <name type="common">Microscilla tractuosa</name>
    <name type="synonym">Flexibacter tractuosus</name>
    <dbReference type="NCBI Taxonomy" id="643867"/>
    <lineage>
        <taxon>Bacteria</taxon>
        <taxon>Pseudomonadati</taxon>
        <taxon>Bacteroidota</taxon>
        <taxon>Cytophagia</taxon>
        <taxon>Cytophagales</taxon>
        <taxon>Marivirgaceae</taxon>
        <taxon>Marivirga</taxon>
    </lineage>
</organism>
<feature type="transmembrane region" description="Helical" evidence="1">
    <location>
        <begin position="59"/>
        <end position="76"/>
    </location>
</feature>
<evidence type="ECO:0000313" key="2">
    <source>
        <dbReference type="EMBL" id="ADR21222.1"/>
    </source>
</evidence>
<dbReference type="Proteomes" id="UP000008720">
    <property type="component" value="Chromosome"/>
</dbReference>
<evidence type="ECO:0000256" key="1">
    <source>
        <dbReference type="SAM" id="Phobius"/>
    </source>
</evidence>
<keyword evidence="1" id="KW-0472">Membrane</keyword>
<dbReference type="KEGG" id="mtt:Ftrac_1229"/>
<name>E4TKQ6_MARTH</name>
<reference evidence="2 3" key="1">
    <citation type="journal article" date="2011" name="Stand. Genomic Sci.">
        <title>Complete genome sequence of Marivirga tractuosa type strain (H-43).</title>
        <authorList>
            <person name="Pagani I."/>
            <person name="Chertkov O."/>
            <person name="Lapidus A."/>
            <person name="Lucas S."/>
            <person name="Del Rio T.G."/>
            <person name="Tice H."/>
            <person name="Copeland A."/>
            <person name="Cheng J.F."/>
            <person name="Nolan M."/>
            <person name="Saunders E."/>
            <person name="Pitluck S."/>
            <person name="Held B."/>
            <person name="Goodwin L."/>
            <person name="Liolios K."/>
            <person name="Ovchinikova G."/>
            <person name="Ivanova N."/>
            <person name="Mavromatis K."/>
            <person name="Pati A."/>
            <person name="Chen A."/>
            <person name="Palaniappan K."/>
            <person name="Land M."/>
            <person name="Hauser L."/>
            <person name="Jeffries C.D."/>
            <person name="Detter J.C."/>
            <person name="Han C."/>
            <person name="Tapia R."/>
            <person name="Ngatchou-Djao O.D."/>
            <person name="Rohde M."/>
            <person name="Goker M."/>
            <person name="Spring S."/>
            <person name="Sikorski J."/>
            <person name="Woyke T."/>
            <person name="Bristow J."/>
            <person name="Eisen J.A."/>
            <person name="Markowitz V."/>
            <person name="Hugenholtz P."/>
            <person name="Klenk H.P."/>
            <person name="Kyrpides N.C."/>
        </authorList>
    </citation>
    <scope>NUCLEOTIDE SEQUENCE [LARGE SCALE GENOMIC DNA]</scope>
    <source>
        <strain evidence="3">ATCC 23168 / DSM 4126 / NBRC 15989 / NCIMB 1408 / VKM B-1430 / H-43</strain>
    </source>
</reference>
<keyword evidence="3" id="KW-1185">Reference proteome</keyword>
<sequence length="264" mass="31401">MKKIWKFINGVFNNNGLFFTLLIVIIGCVILVYFNDYFINKYKVQEIIPLYSFDKINKTLNYALSVLTVMLLYLNFKLQQDEFRNIRNANEEMVKANQSMVKTNEKTNEIQIVLSEKGKIDEYITEDFDKISTSLFEAFNEYNFFQVTSGYDLVMMGRIINEINEKELKKFLESCKIIERRIQTLTKIIEDEFNLKIITSSFHNDFINLFERVEDKKFEDTTFKFHLASNFNDVHFRESISKKMLDTHKILINLNHIKKLIHSV</sequence>
<evidence type="ECO:0000313" key="3">
    <source>
        <dbReference type="Proteomes" id="UP000008720"/>
    </source>
</evidence>
<keyword evidence="1" id="KW-1133">Transmembrane helix</keyword>
<dbReference type="RefSeq" id="WP_013453371.1">
    <property type="nucleotide sequence ID" value="NC_014759.1"/>
</dbReference>
<keyword evidence="1" id="KW-0812">Transmembrane</keyword>
<dbReference type="HOGENOM" id="CLU_1052946_0_0_10"/>
<dbReference type="EMBL" id="CP002349">
    <property type="protein sequence ID" value="ADR21222.1"/>
    <property type="molecule type" value="Genomic_DNA"/>
</dbReference>
<feature type="transmembrane region" description="Helical" evidence="1">
    <location>
        <begin position="12"/>
        <end position="34"/>
    </location>
</feature>
<dbReference type="PROSITE" id="PS51257">
    <property type="entry name" value="PROKAR_LIPOPROTEIN"/>
    <property type="match status" value="1"/>
</dbReference>
<dbReference type="AlphaFoldDB" id="E4TKQ6"/>
<gene>
    <name evidence="2" type="ordered locus">Ftrac_1229</name>
</gene>
<proteinExistence type="predicted"/>
<protein>
    <submittedName>
        <fullName evidence="2">Uncharacterized protein</fullName>
    </submittedName>
</protein>